<feature type="compositionally biased region" description="Polar residues" evidence="1">
    <location>
        <begin position="158"/>
        <end position="171"/>
    </location>
</feature>
<evidence type="ECO:0000313" key="3">
    <source>
        <dbReference type="Proteomes" id="UP000185904"/>
    </source>
</evidence>
<organism evidence="2 3">
    <name type="scientific">Fonsecaea nubica</name>
    <dbReference type="NCBI Taxonomy" id="856822"/>
    <lineage>
        <taxon>Eukaryota</taxon>
        <taxon>Fungi</taxon>
        <taxon>Dikarya</taxon>
        <taxon>Ascomycota</taxon>
        <taxon>Pezizomycotina</taxon>
        <taxon>Eurotiomycetes</taxon>
        <taxon>Chaetothyriomycetidae</taxon>
        <taxon>Chaetothyriales</taxon>
        <taxon>Herpotrichiellaceae</taxon>
        <taxon>Fonsecaea</taxon>
    </lineage>
</organism>
<evidence type="ECO:0000256" key="1">
    <source>
        <dbReference type="SAM" id="MobiDB-lite"/>
    </source>
</evidence>
<evidence type="ECO:0000313" key="2">
    <source>
        <dbReference type="EMBL" id="OAL37398.1"/>
    </source>
</evidence>
<proteinExistence type="predicted"/>
<comment type="caution">
    <text evidence="2">The sequence shown here is derived from an EMBL/GenBank/DDBJ whole genome shotgun (WGS) entry which is preliminary data.</text>
</comment>
<feature type="compositionally biased region" description="Basic and acidic residues" evidence="1">
    <location>
        <begin position="145"/>
        <end position="157"/>
    </location>
</feature>
<feature type="compositionally biased region" description="Basic and acidic residues" evidence="1">
    <location>
        <begin position="1"/>
        <end position="37"/>
    </location>
</feature>
<dbReference type="GeneID" id="34586669"/>
<dbReference type="Proteomes" id="UP000185904">
    <property type="component" value="Unassembled WGS sequence"/>
</dbReference>
<dbReference type="AlphaFoldDB" id="A0A178D5P7"/>
<protein>
    <submittedName>
        <fullName evidence="2">Uncharacterized protein</fullName>
    </submittedName>
</protein>
<feature type="compositionally biased region" description="Low complexity" evidence="1">
    <location>
        <begin position="88"/>
        <end position="103"/>
    </location>
</feature>
<name>A0A178D5P7_9EURO</name>
<reference evidence="2 3" key="1">
    <citation type="submission" date="2016-03" db="EMBL/GenBank/DDBJ databases">
        <title>The draft genome sequence of Fonsecaea nubica causative agent of cutaneous subcutaneous infection in human host.</title>
        <authorList>
            <person name="Costa F."/>
            <person name="Sybren D.H."/>
            <person name="Raittz R.T."/>
            <person name="Weiss V.A."/>
            <person name="Leao A.C."/>
            <person name="Gomes R."/>
            <person name="De Souza E.M."/>
            <person name="Pedrosa F.O."/>
            <person name="Steffens M.B."/>
            <person name="Bombassaro A."/>
            <person name="Tadra-Sfeir M.Z."/>
            <person name="Moreno L.F."/>
            <person name="Najafzadeh M.J."/>
            <person name="Felipe M.S."/>
            <person name="Teixeira M."/>
            <person name="Sun J."/>
            <person name="Xi L."/>
            <person name="Castro M.A."/>
            <person name="Vicente V.A."/>
        </authorList>
    </citation>
    <scope>NUCLEOTIDE SEQUENCE [LARGE SCALE GENOMIC DNA]</scope>
    <source>
        <strain evidence="2 3">CBS 269.64</strain>
    </source>
</reference>
<gene>
    <name evidence="2" type="ORF">AYO20_03247</name>
</gene>
<feature type="region of interest" description="Disordered" evidence="1">
    <location>
        <begin position="1"/>
        <end position="171"/>
    </location>
</feature>
<accession>A0A178D5P7</accession>
<dbReference type="RefSeq" id="XP_022502410.1">
    <property type="nucleotide sequence ID" value="XM_022641550.1"/>
</dbReference>
<dbReference type="EMBL" id="LVCJ01000015">
    <property type="protein sequence ID" value="OAL37398.1"/>
    <property type="molecule type" value="Genomic_DNA"/>
</dbReference>
<keyword evidence="3" id="KW-1185">Reference proteome</keyword>
<sequence>MEAVRLEVRGRDDDVPEDDWSHVCSRDTSIEPSDDHSTGGSGGGSSSDIFENPDRNMQIDHVTSSETDLVGVGQGVARSLVDRGLEGSPQASSSFGTQSSNNSEGIEPGQPNIPEEQPERRPMGHDSRAPKRKAPTEPTGPSSESPKRACHRNDERVSSSQTVSGGPRSCS</sequence>
<feature type="compositionally biased region" description="Basic and acidic residues" evidence="1">
    <location>
        <begin position="117"/>
        <end position="129"/>
    </location>
</feature>